<feature type="non-terminal residue" evidence="2">
    <location>
        <position position="1"/>
    </location>
</feature>
<accession>A0AAN5CAU5</accession>
<evidence type="ECO:0000256" key="1">
    <source>
        <dbReference type="SAM" id="MobiDB-lite"/>
    </source>
</evidence>
<comment type="caution">
    <text evidence="2">The sequence shown here is derived from an EMBL/GenBank/DDBJ whole genome shotgun (WGS) entry which is preliminary data.</text>
</comment>
<feature type="non-terminal residue" evidence="2">
    <location>
        <position position="75"/>
    </location>
</feature>
<name>A0AAN5CAU5_9BILA</name>
<proteinExistence type="predicted"/>
<dbReference type="EMBL" id="BTRK01000002">
    <property type="protein sequence ID" value="GMR35254.1"/>
    <property type="molecule type" value="Genomic_DNA"/>
</dbReference>
<feature type="compositionally biased region" description="Polar residues" evidence="1">
    <location>
        <begin position="62"/>
        <end position="75"/>
    </location>
</feature>
<gene>
    <name evidence="2" type="ORF">PMAYCL1PPCAC_05449</name>
</gene>
<evidence type="ECO:0000313" key="3">
    <source>
        <dbReference type="Proteomes" id="UP001328107"/>
    </source>
</evidence>
<evidence type="ECO:0000313" key="2">
    <source>
        <dbReference type="EMBL" id="GMR35254.1"/>
    </source>
</evidence>
<dbReference type="AlphaFoldDB" id="A0AAN5CAU5"/>
<feature type="compositionally biased region" description="Low complexity" evidence="1">
    <location>
        <begin position="42"/>
        <end position="54"/>
    </location>
</feature>
<protein>
    <submittedName>
        <fullName evidence="2">Uncharacterized protein</fullName>
    </submittedName>
</protein>
<dbReference type="Proteomes" id="UP001328107">
    <property type="component" value="Unassembled WGS sequence"/>
</dbReference>
<organism evidence="2 3">
    <name type="scientific">Pristionchus mayeri</name>
    <dbReference type="NCBI Taxonomy" id="1317129"/>
    <lineage>
        <taxon>Eukaryota</taxon>
        <taxon>Metazoa</taxon>
        <taxon>Ecdysozoa</taxon>
        <taxon>Nematoda</taxon>
        <taxon>Chromadorea</taxon>
        <taxon>Rhabditida</taxon>
        <taxon>Rhabditina</taxon>
        <taxon>Diplogasteromorpha</taxon>
        <taxon>Diplogasteroidea</taxon>
        <taxon>Neodiplogasteridae</taxon>
        <taxon>Pristionchus</taxon>
    </lineage>
</organism>
<feature type="region of interest" description="Disordered" evidence="1">
    <location>
        <begin position="42"/>
        <end position="75"/>
    </location>
</feature>
<keyword evidence="3" id="KW-1185">Reference proteome</keyword>
<reference evidence="3" key="1">
    <citation type="submission" date="2022-10" db="EMBL/GenBank/DDBJ databases">
        <title>Genome assembly of Pristionchus species.</title>
        <authorList>
            <person name="Yoshida K."/>
            <person name="Sommer R.J."/>
        </authorList>
    </citation>
    <scope>NUCLEOTIDE SEQUENCE [LARGE SCALE GENOMIC DNA]</scope>
    <source>
        <strain evidence="3">RS5460</strain>
    </source>
</reference>
<sequence length="75" mass="8172">AVSQAQHEGFNVAASPIHSGVAAFRRDQYRYLRQASYDAGPQQYAQAAPQGSYQVSGAVDPRQNQYAAPQQGFNQ</sequence>